<evidence type="ECO:0000256" key="3">
    <source>
        <dbReference type="ARBA" id="ARBA00022705"/>
    </source>
</evidence>
<sequence>MALNNEQETIIANNEVSLLGLLLRNPDTYIEIAEIIKPEMFHFKQNQILYQAIGEIHNNYVKFDIANLLDYIEKSKLSSNITFFGKKAVEYIEFLVQNGGYKEDLDKYAKKIIDQYKLEKILNLLSRTEQTIKNETFDVGDLISKLQLELINIDVSEINSSYTKLSEEVEKIVLNLNDDDKNDVSIGLEFGYKQLDDLLLGANPGDLIILAARPSVGKTAFALNIANRVAKQKKTVLFFSLEMSNSQLVQRMIAIDSMIHISKLRAKALTKEDWKEIYWTKQEMNKWNLFLNDKPTLTIADINTLAKRFARNTPVDLVIVDYLQLIGDSSKSGSENRQLEVSKISRSLKQLARELKCPVLSLSQLSRNVEKREDKTPILSDLRESGTIEQDADIVIFLHRKDYYQKKKMRNESQSEEDTSADLTTNYSANGSEYSNTNVIVAKNRHGATGVVQLAFGPANNRFYYLDDKNAKQKEKKDE</sequence>
<dbReference type="InterPro" id="IPR016136">
    <property type="entry name" value="DNA_helicase_N/primase_C"/>
</dbReference>
<keyword evidence="7 12" id="KW-0067">ATP-binding</keyword>
<dbReference type="Pfam" id="PF03796">
    <property type="entry name" value="DnaB_C"/>
    <property type="match status" value="1"/>
</dbReference>
<keyword evidence="3 12" id="KW-0235">DNA replication</keyword>
<dbReference type="InterPro" id="IPR007693">
    <property type="entry name" value="DNA_helicase_DnaB-like_N"/>
</dbReference>
<organism evidence="15 16">
    <name type="scientific">Metamycoplasma faucium</name>
    <dbReference type="NCBI Taxonomy" id="56142"/>
    <lineage>
        <taxon>Bacteria</taxon>
        <taxon>Bacillati</taxon>
        <taxon>Mycoplasmatota</taxon>
        <taxon>Mycoplasmoidales</taxon>
        <taxon>Metamycoplasmataceae</taxon>
        <taxon>Metamycoplasma</taxon>
    </lineage>
</organism>
<evidence type="ECO:0000256" key="10">
    <source>
        <dbReference type="ARBA" id="ARBA00048954"/>
    </source>
</evidence>
<dbReference type="CDD" id="cd00984">
    <property type="entry name" value="DnaB_C"/>
    <property type="match status" value="1"/>
</dbReference>
<dbReference type="InterPro" id="IPR027417">
    <property type="entry name" value="P-loop_NTPase"/>
</dbReference>
<evidence type="ECO:0000256" key="1">
    <source>
        <dbReference type="ARBA" id="ARBA00008428"/>
    </source>
</evidence>
<gene>
    <name evidence="15" type="primary">dnaB</name>
    <name evidence="15" type="ORF">LQ356_00305</name>
</gene>
<dbReference type="EC" id="5.6.2.3" evidence="11 12"/>
<comment type="catalytic activity">
    <reaction evidence="10 12">
        <text>ATP + H2O = ADP + phosphate + H(+)</text>
        <dbReference type="Rhea" id="RHEA:13065"/>
        <dbReference type="ChEBI" id="CHEBI:15377"/>
        <dbReference type="ChEBI" id="CHEBI:15378"/>
        <dbReference type="ChEBI" id="CHEBI:30616"/>
        <dbReference type="ChEBI" id="CHEBI:43474"/>
        <dbReference type="ChEBI" id="CHEBI:456216"/>
        <dbReference type="EC" id="5.6.2.3"/>
    </reaction>
</comment>
<proteinExistence type="inferred from homology"/>
<feature type="domain" description="SF4 helicase" evidence="14">
    <location>
        <begin position="181"/>
        <end position="470"/>
    </location>
</feature>
<evidence type="ECO:0000256" key="2">
    <source>
        <dbReference type="ARBA" id="ARBA00022515"/>
    </source>
</evidence>
<evidence type="ECO:0000256" key="11">
    <source>
        <dbReference type="NCBIfam" id="TIGR00665"/>
    </source>
</evidence>
<keyword evidence="2 12" id="KW-0639">Primosome</keyword>
<feature type="region of interest" description="Disordered" evidence="13">
    <location>
        <begin position="408"/>
        <end position="429"/>
    </location>
</feature>
<dbReference type="Pfam" id="PF00772">
    <property type="entry name" value="DnaB"/>
    <property type="match status" value="1"/>
</dbReference>
<reference evidence="15" key="1">
    <citation type="submission" date="2021-11" db="EMBL/GenBank/DDBJ databases">
        <title>The first genome sequence of unculturable Mycoplasma faucium obtained by de novo assembly of metagenomic reads.</title>
        <authorList>
            <person name="Sabat A.J."/>
            <person name="Bathoorn E."/>
            <person name="Akkerboom V."/>
            <person name="Friedrich A.W."/>
        </authorList>
    </citation>
    <scope>NUCLEOTIDE SEQUENCE [LARGE SCALE GENOMIC DNA]</scope>
    <source>
        <strain evidence="15">UMCG-MFM1</strain>
    </source>
</reference>
<dbReference type="NCBIfam" id="TIGR00665">
    <property type="entry name" value="DnaB"/>
    <property type="match status" value="1"/>
</dbReference>
<keyword evidence="6 12" id="KW-0347">Helicase</keyword>
<evidence type="ECO:0000256" key="8">
    <source>
        <dbReference type="ARBA" id="ARBA00023125"/>
    </source>
</evidence>
<dbReference type="GO" id="GO:0003678">
    <property type="term" value="F:DNA helicase activity"/>
    <property type="evidence" value="ECO:0007669"/>
    <property type="project" value="UniProtKB-EC"/>
</dbReference>
<keyword evidence="5 12" id="KW-0378">Hydrolase</keyword>
<evidence type="ECO:0000256" key="9">
    <source>
        <dbReference type="ARBA" id="ARBA00023235"/>
    </source>
</evidence>
<evidence type="ECO:0000313" key="16">
    <source>
        <dbReference type="Proteomes" id="UP001622612"/>
    </source>
</evidence>
<comment type="function">
    <text evidence="12">The main replicative DNA helicase, it participates in initiation and elongation during chromosome replication. Travels ahead of the DNA replisome, separating dsDNA into templates for DNA synthesis. A processive ATP-dependent 5'-3' DNA helicase it has DNA-dependent ATPase activity.</text>
</comment>
<dbReference type="InterPro" id="IPR007692">
    <property type="entry name" value="DNA_helicase_DnaB"/>
</dbReference>
<dbReference type="SMART" id="SM00382">
    <property type="entry name" value="AAA"/>
    <property type="match status" value="1"/>
</dbReference>
<dbReference type="SUPFAM" id="SSF52540">
    <property type="entry name" value="P-loop containing nucleoside triphosphate hydrolases"/>
    <property type="match status" value="1"/>
</dbReference>
<dbReference type="Gene3D" id="1.10.860.10">
    <property type="entry name" value="DNAb Helicase, Chain A"/>
    <property type="match status" value="1"/>
</dbReference>
<accession>A0ABZ2TLJ4</accession>
<evidence type="ECO:0000256" key="13">
    <source>
        <dbReference type="SAM" id="MobiDB-lite"/>
    </source>
</evidence>
<protein>
    <recommendedName>
        <fullName evidence="11 12">Replicative DNA helicase</fullName>
        <ecNumber evidence="11 12">5.6.2.3</ecNumber>
    </recommendedName>
</protein>
<dbReference type="SUPFAM" id="SSF48024">
    <property type="entry name" value="N-terminal domain of DnaB helicase"/>
    <property type="match status" value="1"/>
</dbReference>
<dbReference type="InterPro" id="IPR003593">
    <property type="entry name" value="AAA+_ATPase"/>
</dbReference>
<dbReference type="Gene3D" id="3.40.50.300">
    <property type="entry name" value="P-loop containing nucleotide triphosphate hydrolases"/>
    <property type="match status" value="1"/>
</dbReference>
<dbReference type="InterPro" id="IPR007694">
    <property type="entry name" value="DNA_helicase_DnaB-like_C"/>
</dbReference>
<evidence type="ECO:0000256" key="4">
    <source>
        <dbReference type="ARBA" id="ARBA00022741"/>
    </source>
</evidence>
<dbReference type="RefSeq" id="WP_405311712.1">
    <property type="nucleotide sequence ID" value="NZ_CP088155.1"/>
</dbReference>
<dbReference type="PANTHER" id="PTHR30153:SF2">
    <property type="entry name" value="REPLICATIVE DNA HELICASE"/>
    <property type="match status" value="1"/>
</dbReference>
<evidence type="ECO:0000256" key="12">
    <source>
        <dbReference type="RuleBase" id="RU362085"/>
    </source>
</evidence>
<dbReference type="PANTHER" id="PTHR30153">
    <property type="entry name" value="REPLICATIVE DNA HELICASE DNAB"/>
    <property type="match status" value="1"/>
</dbReference>
<evidence type="ECO:0000256" key="7">
    <source>
        <dbReference type="ARBA" id="ARBA00022840"/>
    </source>
</evidence>
<dbReference type="PROSITE" id="PS51199">
    <property type="entry name" value="SF4_HELICASE"/>
    <property type="match status" value="1"/>
</dbReference>
<evidence type="ECO:0000256" key="5">
    <source>
        <dbReference type="ARBA" id="ARBA00022801"/>
    </source>
</evidence>
<evidence type="ECO:0000313" key="15">
    <source>
        <dbReference type="EMBL" id="WYM97326.1"/>
    </source>
</evidence>
<dbReference type="EMBL" id="CP088155">
    <property type="protein sequence ID" value="WYM97326.1"/>
    <property type="molecule type" value="Genomic_DNA"/>
</dbReference>
<dbReference type="Proteomes" id="UP001622612">
    <property type="component" value="Chromosome"/>
</dbReference>
<keyword evidence="4 12" id="KW-0547">Nucleotide-binding</keyword>
<dbReference type="GO" id="GO:0016787">
    <property type="term" value="F:hydrolase activity"/>
    <property type="evidence" value="ECO:0007669"/>
    <property type="project" value="UniProtKB-KW"/>
</dbReference>
<name>A0ABZ2TLJ4_9BACT</name>
<comment type="similarity">
    <text evidence="1 12">Belongs to the helicase family. DnaB subfamily.</text>
</comment>
<evidence type="ECO:0000259" key="14">
    <source>
        <dbReference type="PROSITE" id="PS51199"/>
    </source>
</evidence>
<keyword evidence="8 12" id="KW-0238">DNA-binding</keyword>
<keyword evidence="16" id="KW-1185">Reference proteome</keyword>
<dbReference type="InterPro" id="IPR036185">
    <property type="entry name" value="DNA_heli_DnaB-like_N_sf"/>
</dbReference>
<keyword evidence="9" id="KW-0413">Isomerase</keyword>
<evidence type="ECO:0000256" key="6">
    <source>
        <dbReference type="ARBA" id="ARBA00022806"/>
    </source>
</evidence>